<reference evidence="1" key="1">
    <citation type="journal article" date="2021" name="Nat. Commun.">
        <title>Genetic determinants of endophytism in the Arabidopsis root mycobiome.</title>
        <authorList>
            <person name="Mesny F."/>
            <person name="Miyauchi S."/>
            <person name="Thiergart T."/>
            <person name="Pickel B."/>
            <person name="Atanasova L."/>
            <person name="Karlsson M."/>
            <person name="Huettel B."/>
            <person name="Barry K.W."/>
            <person name="Haridas S."/>
            <person name="Chen C."/>
            <person name="Bauer D."/>
            <person name="Andreopoulos W."/>
            <person name="Pangilinan J."/>
            <person name="LaButti K."/>
            <person name="Riley R."/>
            <person name="Lipzen A."/>
            <person name="Clum A."/>
            <person name="Drula E."/>
            <person name="Henrissat B."/>
            <person name="Kohler A."/>
            <person name="Grigoriev I.V."/>
            <person name="Martin F.M."/>
            <person name="Hacquard S."/>
        </authorList>
    </citation>
    <scope>NUCLEOTIDE SEQUENCE</scope>
    <source>
        <strain evidence="1">MPI-CAGE-CH-0230</strain>
    </source>
</reference>
<evidence type="ECO:0000313" key="2">
    <source>
        <dbReference type="Proteomes" id="UP000756346"/>
    </source>
</evidence>
<protein>
    <submittedName>
        <fullName evidence="1">Uncharacterized protein</fullName>
    </submittedName>
</protein>
<evidence type="ECO:0000313" key="1">
    <source>
        <dbReference type="EMBL" id="KAH7033347.1"/>
    </source>
</evidence>
<dbReference type="GeneID" id="70192085"/>
<gene>
    <name evidence="1" type="ORF">B0I36DRAFT_430586</name>
</gene>
<sequence>MSQRTGICLELMIMGLLSRHTEKDNPSHSMILRCCRHDYILVQRRNKPRMSTTWRLRICLTEETAASHGPVKLDSWAAKAAARAHSWGAVSTRPKEAQEQGSYLVAQEWAPFGRARSLVRQGAPDLDPWGILHCRTSGGQVLLLAPVSMRTKQAGRAWLLQRSWRGLCGAI</sequence>
<dbReference type="Proteomes" id="UP000756346">
    <property type="component" value="Unassembled WGS sequence"/>
</dbReference>
<keyword evidence="2" id="KW-1185">Reference proteome</keyword>
<proteinExistence type="predicted"/>
<name>A0A9P8Y926_9PEZI</name>
<dbReference type="AlphaFoldDB" id="A0A9P8Y926"/>
<accession>A0A9P8Y926</accession>
<dbReference type="RefSeq" id="XP_046014179.1">
    <property type="nucleotide sequence ID" value="XM_046162539.1"/>
</dbReference>
<organism evidence="1 2">
    <name type="scientific">Microdochium trichocladiopsis</name>
    <dbReference type="NCBI Taxonomy" id="1682393"/>
    <lineage>
        <taxon>Eukaryota</taxon>
        <taxon>Fungi</taxon>
        <taxon>Dikarya</taxon>
        <taxon>Ascomycota</taxon>
        <taxon>Pezizomycotina</taxon>
        <taxon>Sordariomycetes</taxon>
        <taxon>Xylariomycetidae</taxon>
        <taxon>Xylariales</taxon>
        <taxon>Microdochiaceae</taxon>
        <taxon>Microdochium</taxon>
    </lineage>
</organism>
<dbReference type="EMBL" id="JAGTJQ010000004">
    <property type="protein sequence ID" value="KAH7033347.1"/>
    <property type="molecule type" value="Genomic_DNA"/>
</dbReference>
<comment type="caution">
    <text evidence="1">The sequence shown here is derived from an EMBL/GenBank/DDBJ whole genome shotgun (WGS) entry which is preliminary data.</text>
</comment>